<name>A0ABW5GAA2_9PSEU</name>
<dbReference type="InterPro" id="IPR024520">
    <property type="entry name" value="DUF3558"/>
</dbReference>
<protein>
    <submittedName>
        <fullName evidence="2">DUF3558 domain-containing protein</fullName>
    </submittedName>
</protein>
<reference evidence="3" key="1">
    <citation type="journal article" date="2019" name="Int. J. Syst. Evol. Microbiol.">
        <title>The Global Catalogue of Microorganisms (GCM) 10K type strain sequencing project: providing services to taxonomists for standard genome sequencing and annotation.</title>
        <authorList>
            <consortium name="The Broad Institute Genomics Platform"/>
            <consortium name="The Broad Institute Genome Sequencing Center for Infectious Disease"/>
            <person name="Wu L."/>
            <person name="Ma J."/>
        </authorList>
    </citation>
    <scope>NUCLEOTIDE SEQUENCE [LARGE SCALE GENOMIC DNA]</scope>
    <source>
        <strain evidence="3">CGMCC 4.7643</strain>
    </source>
</reference>
<gene>
    <name evidence="2" type="ORF">ACFSYJ_05785</name>
</gene>
<evidence type="ECO:0000256" key="1">
    <source>
        <dbReference type="SAM" id="SignalP"/>
    </source>
</evidence>
<dbReference type="EMBL" id="JBHUKU010000003">
    <property type="protein sequence ID" value="MFD2458096.1"/>
    <property type="molecule type" value="Genomic_DNA"/>
</dbReference>
<keyword evidence="3" id="KW-1185">Reference proteome</keyword>
<comment type="caution">
    <text evidence="2">The sequence shown here is derived from an EMBL/GenBank/DDBJ whole genome shotgun (WGS) entry which is preliminary data.</text>
</comment>
<dbReference type="Pfam" id="PF12079">
    <property type="entry name" value="DUF3558"/>
    <property type="match status" value="1"/>
</dbReference>
<evidence type="ECO:0000313" key="2">
    <source>
        <dbReference type="EMBL" id="MFD2458096.1"/>
    </source>
</evidence>
<proteinExistence type="predicted"/>
<keyword evidence="1" id="KW-0732">Signal</keyword>
<organism evidence="2 3">
    <name type="scientific">Amycolatopsis samaneae</name>
    <dbReference type="NCBI Taxonomy" id="664691"/>
    <lineage>
        <taxon>Bacteria</taxon>
        <taxon>Bacillati</taxon>
        <taxon>Actinomycetota</taxon>
        <taxon>Actinomycetes</taxon>
        <taxon>Pseudonocardiales</taxon>
        <taxon>Pseudonocardiaceae</taxon>
        <taxon>Amycolatopsis</taxon>
    </lineage>
</organism>
<feature type="signal peptide" evidence="1">
    <location>
        <begin position="1"/>
        <end position="22"/>
    </location>
</feature>
<dbReference type="RefSeq" id="WP_345395535.1">
    <property type="nucleotide sequence ID" value="NZ_BAABHG010000007.1"/>
</dbReference>
<accession>A0ABW5GAA2</accession>
<dbReference type="Proteomes" id="UP001597419">
    <property type="component" value="Unassembled WGS sequence"/>
</dbReference>
<dbReference type="PROSITE" id="PS51257">
    <property type="entry name" value="PROKAR_LIPOPROTEIN"/>
    <property type="match status" value="1"/>
</dbReference>
<sequence length="203" mass="21018">MATPRNHRVWLAGGVLATAALAGCSAGMEGTPYPVEPAASSLSQRAKATELPARPAELPVAGVDPCALLSQPQLAQLKITAAPRPTTEQQGGPVCVLDAKDAEPFFAYHVRVIGADVTEWLTGARRKNSMTTQPKPVGGFPAITNYRAVGTPADCETLVGVAAGQTLAVQAFAITAGAFTQPRLCEMSGQAADLALQTLKARN</sequence>
<evidence type="ECO:0000313" key="3">
    <source>
        <dbReference type="Proteomes" id="UP001597419"/>
    </source>
</evidence>
<feature type="chain" id="PRO_5045379808" evidence="1">
    <location>
        <begin position="23"/>
        <end position="203"/>
    </location>
</feature>